<keyword evidence="1" id="KW-0732">Signal</keyword>
<comment type="caution">
    <text evidence="2">The sequence shown here is derived from an EMBL/GenBank/DDBJ whole genome shotgun (WGS) entry which is preliminary data.</text>
</comment>
<name>A0A5C6E9Y1_9BACT</name>
<dbReference type="Proteomes" id="UP000315471">
    <property type="component" value="Unassembled WGS sequence"/>
</dbReference>
<dbReference type="AlphaFoldDB" id="A0A5C6E9Y1"/>
<keyword evidence="3" id="KW-1185">Reference proteome</keyword>
<dbReference type="EMBL" id="SJPY01000002">
    <property type="protein sequence ID" value="TWU43959.1"/>
    <property type="molecule type" value="Genomic_DNA"/>
</dbReference>
<proteinExistence type="predicted"/>
<gene>
    <name evidence="2" type="ORF">Q31b_14930</name>
</gene>
<accession>A0A5C6E9Y1</accession>
<evidence type="ECO:0000313" key="2">
    <source>
        <dbReference type="EMBL" id="TWU43959.1"/>
    </source>
</evidence>
<evidence type="ECO:0000256" key="1">
    <source>
        <dbReference type="SAM" id="SignalP"/>
    </source>
</evidence>
<feature type="chain" id="PRO_5023004076" evidence="1">
    <location>
        <begin position="27"/>
        <end position="60"/>
    </location>
</feature>
<dbReference type="RefSeq" id="WP_146599004.1">
    <property type="nucleotide sequence ID" value="NZ_SJPY01000002.1"/>
</dbReference>
<organism evidence="2 3">
    <name type="scientific">Novipirellula aureliae</name>
    <dbReference type="NCBI Taxonomy" id="2527966"/>
    <lineage>
        <taxon>Bacteria</taxon>
        <taxon>Pseudomonadati</taxon>
        <taxon>Planctomycetota</taxon>
        <taxon>Planctomycetia</taxon>
        <taxon>Pirellulales</taxon>
        <taxon>Pirellulaceae</taxon>
        <taxon>Novipirellula</taxon>
    </lineage>
</organism>
<reference evidence="2 3" key="1">
    <citation type="submission" date="2019-02" db="EMBL/GenBank/DDBJ databases">
        <title>Deep-cultivation of Planctomycetes and their phenomic and genomic characterization uncovers novel biology.</title>
        <authorList>
            <person name="Wiegand S."/>
            <person name="Jogler M."/>
            <person name="Boedeker C."/>
            <person name="Pinto D."/>
            <person name="Vollmers J."/>
            <person name="Rivas-Marin E."/>
            <person name="Kohn T."/>
            <person name="Peeters S.H."/>
            <person name="Heuer A."/>
            <person name="Rast P."/>
            <person name="Oberbeckmann S."/>
            <person name="Bunk B."/>
            <person name="Jeske O."/>
            <person name="Meyerdierks A."/>
            <person name="Storesund J.E."/>
            <person name="Kallscheuer N."/>
            <person name="Luecker S."/>
            <person name="Lage O.M."/>
            <person name="Pohl T."/>
            <person name="Merkel B.J."/>
            <person name="Hornburger P."/>
            <person name="Mueller R.-W."/>
            <person name="Bruemmer F."/>
            <person name="Labrenz M."/>
            <person name="Spormann A.M."/>
            <person name="Op Den Camp H."/>
            <person name="Overmann J."/>
            <person name="Amann R."/>
            <person name="Jetten M.S.M."/>
            <person name="Mascher T."/>
            <person name="Medema M.H."/>
            <person name="Devos D.P."/>
            <person name="Kaster A.-K."/>
            <person name="Ovreas L."/>
            <person name="Rohde M."/>
            <person name="Galperin M.Y."/>
            <person name="Jogler C."/>
        </authorList>
    </citation>
    <scope>NUCLEOTIDE SEQUENCE [LARGE SCALE GENOMIC DNA]</scope>
    <source>
        <strain evidence="2 3">Q31b</strain>
    </source>
</reference>
<protein>
    <submittedName>
        <fullName evidence="2">Uncharacterized protein</fullName>
    </submittedName>
</protein>
<sequence length="60" mass="6903" precursor="true">MSPIFRYTLTVAFLVAVLSSASIASASHIRNPIERRQHAERGFFVKDTGHHVRTIHLFRR</sequence>
<evidence type="ECO:0000313" key="3">
    <source>
        <dbReference type="Proteomes" id="UP000315471"/>
    </source>
</evidence>
<feature type="signal peptide" evidence="1">
    <location>
        <begin position="1"/>
        <end position="26"/>
    </location>
</feature>